<keyword evidence="9" id="KW-1185">Reference proteome</keyword>
<evidence type="ECO:0000313" key="9">
    <source>
        <dbReference type="Proteomes" id="UP000054383"/>
    </source>
</evidence>
<protein>
    <recommendedName>
        <fullName evidence="7">Rhodopsin domain-containing protein</fullName>
    </recommendedName>
</protein>
<feature type="transmembrane region" description="Helical" evidence="6">
    <location>
        <begin position="193"/>
        <end position="214"/>
    </location>
</feature>
<feature type="transmembrane region" description="Helical" evidence="6">
    <location>
        <begin position="53"/>
        <end position="74"/>
    </location>
</feature>
<organism evidence="8 9">
    <name type="scientific">Talaromyces islandicus</name>
    <name type="common">Penicillium islandicum</name>
    <dbReference type="NCBI Taxonomy" id="28573"/>
    <lineage>
        <taxon>Eukaryota</taxon>
        <taxon>Fungi</taxon>
        <taxon>Dikarya</taxon>
        <taxon>Ascomycota</taxon>
        <taxon>Pezizomycotina</taxon>
        <taxon>Eurotiomycetes</taxon>
        <taxon>Eurotiomycetidae</taxon>
        <taxon>Eurotiales</taxon>
        <taxon>Trichocomaceae</taxon>
        <taxon>Talaromyces</taxon>
        <taxon>Talaromyces sect. Islandici</taxon>
    </lineage>
</organism>
<dbReference type="Pfam" id="PF20684">
    <property type="entry name" value="Fung_rhodopsin"/>
    <property type="match status" value="1"/>
</dbReference>
<sequence length="381" mass="41705">MPALTPAQLAAWDETLQPVIYGVCITFFVLGNTSVPMRIWSQWRILQKAMPEDYCLIVALVSADVVTLATLLAAKNGFGQHVWRLEATAMKSGDKTLSNMQSIFTSIWLTSVFNGPCLIAIKLGLLLFYRRLFYTSQKWLAIGWWANLIYAVAWAIGSTVFFILQCHPIPYYWERLNPTLHISGHCSSGTHIVAIPLILSTVSDVAILVLPIFVVTGLRLTTQTKVGLVALFGFGFIAVGCGIARLIVLEVDTETATDPTYGTVAFEILNVVELNLAIICACIVPIFSNMRRIITGGSSKTSMKPGTQRLTKQSYPFYRSGEAARSPGSEYLHLSEFPEPQSGTVSSAPKNFSRSFSSAGNGNLPPDGVIQVKTELHFSSV</sequence>
<dbReference type="AlphaFoldDB" id="A0A0U1M697"/>
<keyword evidence="3 6" id="KW-1133">Transmembrane helix</keyword>
<keyword evidence="2 6" id="KW-0812">Transmembrane</keyword>
<dbReference type="PANTHER" id="PTHR33048:SF47">
    <property type="entry name" value="INTEGRAL MEMBRANE PROTEIN-RELATED"/>
    <property type="match status" value="1"/>
</dbReference>
<dbReference type="EMBL" id="CVMT01000008">
    <property type="protein sequence ID" value="CRG90560.1"/>
    <property type="molecule type" value="Genomic_DNA"/>
</dbReference>
<comment type="similarity">
    <text evidence="5">Belongs to the SAT4 family.</text>
</comment>
<accession>A0A0U1M697</accession>
<evidence type="ECO:0000256" key="4">
    <source>
        <dbReference type="ARBA" id="ARBA00023136"/>
    </source>
</evidence>
<dbReference type="OMA" id="FNGPSML"/>
<feature type="transmembrane region" description="Helical" evidence="6">
    <location>
        <begin position="20"/>
        <end position="41"/>
    </location>
</feature>
<feature type="transmembrane region" description="Helical" evidence="6">
    <location>
        <begin position="107"/>
        <end position="128"/>
    </location>
</feature>
<feature type="transmembrane region" description="Helical" evidence="6">
    <location>
        <begin position="268"/>
        <end position="287"/>
    </location>
</feature>
<dbReference type="InterPro" id="IPR049326">
    <property type="entry name" value="Rhodopsin_dom_fungi"/>
</dbReference>
<feature type="transmembrane region" description="Helical" evidence="6">
    <location>
        <begin position="148"/>
        <end position="173"/>
    </location>
</feature>
<name>A0A0U1M697_TALIS</name>
<evidence type="ECO:0000256" key="2">
    <source>
        <dbReference type="ARBA" id="ARBA00022692"/>
    </source>
</evidence>
<evidence type="ECO:0000256" key="5">
    <source>
        <dbReference type="ARBA" id="ARBA00038359"/>
    </source>
</evidence>
<evidence type="ECO:0000259" key="7">
    <source>
        <dbReference type="Pfam" id="PF20684"/>
    </source>
</evidence>
<keyword evidence="4 6" id="KW-0472">Membrane</keyword>
<comment type="subcellular location">
    <subcellularLocation>
        <location evidence="1">Membrane</location>
        <topology evidence="1">Multi-pass membrane protein</topology>
    </subcellularLocation>
</comment>
<feature type="domain" description="Rhodopsin" evidence="7">
    <location>
        <begin position="37"/>
        <end position="286"/>
    </location>
</feature>
<evidence type="ECO:0000256" key="6">
    <source>
        <dbReference type="SAM" id="Phobius"/>
    </source>
</evidence>
<evidence type="ECO:0000256" key="3">
    <source>
        <dbReference type="ARBA" id="ARBA00022989"/>
    </source>
</evidence>
<evidence type="ECO:0000313" key="8">
    <source>
        <dbReference type="EMBL" id="CRG90560.1"/>
    </source>
</evidence>
<dbReference type="PANTHER" id="PTHR33048">
    <property type="entry name" value="PTH11-LIKE INTEGRAL MEMBRANE PROTEIN (AFU_ORTHOLOGUE AFUA_5G11245)"/>
    <property type="match status" value="1"/>
</dbReference>
<dbReference type="STRING" id="28573.A0A0U1M697"/>
<dbReference type="OrthoDB" id="2496787at2759"/>
<evidence type="ECO:0000256" key="1">
    <source>
        <dbReference type="ARBA" id="ARBA00004141"/>
    </source>
</evidence>
<reference evidence="8 9" key="1">
    <citation type="submission" date="2015-04" db="EMBL/GenBank/DDBJ databases">
        <authorList>
            <person name="Syromyatnikov M.Y."/>
            <person name="Popov V.N."/>
        </authorList>
    </citation>
    <scope>NUCLEOTIDE SEQUENCE [LARGE SCALE GENOMIC DNA]</scope>
    <source>
        <strain evidence="8">WF-38-12</strain>
    </source>
</reference>
<proteinExistence type="inferred from homology"/>
<dbReference type="InterPro" id="IPR052337">
    <property type="entry name" value="SAT4-like"/>
</dbReference>
<dbReference type="GO" id="GO:0016020">
    <property type="term" value="C:membrane"/>
    <property type="evidence" value="ECO:0007669"/>
    <property type="project" value="UniProtKB-SubCell"/>
</dbReference>
<feature type="transmembrane region" description="Helical" evidence="6">
    <location>
        <begin position="226"/>
        <end position="248"/>
    </location>
</feature>
<gene>
    <name evidence="8" type="ORF">PISL3812_07604</name>
</gene>
<dbReference type="Proteomes" id="UP000054383">
    <property type="component" value="Unassembled WGS sequence"/>
</dbReference>